<evidence type="ECO:0000259" key="8">
    <source>
        <dbReference type="Pfam" id="PF00460"/>
    </source>
</evidence>
<keyword evidence="5 7" id="KW-0964">Secreted</keyword>
<comment type="similarity">
    <text evidence="3 7">Belongs to the flagella basal body rod proteins family.</text>
</comment>
<comment type="subcellular location">
    <subcellularLocation>
        <location evidence="1 7">Bacterial flagellum</location>
    </subcellularLocation>
    <subcellularLocation>
        <location evidence="2 7">Secreted</location>
    </subcellularLocation>
</comment>
<gene>
    <name evidence="7" type="primary">flgK</name>
    <name evidence="11" type="ORF">EI16_03795</name>
</gene>
<evidence type="ECO:0000256" key="4">
    <source>
        <dbReference type="ARBA" id="ARBA00016244"/>
    </source>
</evidence>
<dbReference type="Proteomes" id="UP000027341">
    <property type="component" value="Unassembled WGS sequence"/>
</dbReference>
<dbReference type="AlphaFoldDB" id="A0A066ZNN3"/>
<dbReference type="Pfam" id="PF06429">
    <property type="entry name" value="Flg_bbr_C"/>
    <property type="match status" value="1"/>
</dbReference>
<feature type="domain" description="Flagellar basal-body/hook protein C-terminal" evidence="9">
    <location>
        <begin position="558"/>
        <end position="596"/>
    </location>
</feature>
<sequence>MANLLTIGISAASTFQKAIEVTGNNTANVSTPGYNRQRAEIISNSTGLVGNAYTGGGSTVESVQRIYASYIQTQLVSANSLKSRYDEQLSLAQQVEGVVASNDGSIQNFMQNLFDSFQNLANNPTDTSSRQQVIDQSNNLQTMVGNLSGVLKDTQKQVNDQISGMTDEINNRLDTIYQINKQVSIAQSGGTASPNELLDQRDQAILELSKYMDIKTYTQSDGEMVVYTGNGKYPLVTGNTVNHLQASSSEFTNDGRTEVYMDISGQKTMVSSQIKGGQMGAVLDFRSNMLDNTINDLGVMLNGLVAGVNWQHYQGYDANGNAGGNVYTPLSLTADKSVKNVGTEDGTNIVVSFKPAIAGNQPPYTPATQPATYTAKQTDLATANAAIGNLQPKDYLIKVNAGGNFEIYDQKDPTTILGTVALGASGQVDGLNFDFTSVAAGTVQSGDKFLIKPNQGMLDNFKTEISDPNKLATRGQSPNPADVAPTPAAIGDNTNIANLANLSDKKLLFNDASGNPAQTLLGGYSLMSTHVGAYVQATQTQSVAQTNVYKQISDRRESMSGVSLDEEAANLIKFQQAYQASAQIIQASKTLFDTLIGAIR</sequence>
<dbReference type="PRINTS" id="PR01005">
    <property type="entry name" value="FLGHOOKAP1"/>
</dbReference>
<evidence type="ECO:0000256" key="7">
    <source>
        <dbReference type="RuleBase" id="RU362065"/>
    </source>
</evidence>
<evidence type="ECO:0000256" key="6">
    <source>
        <dbReference type="ARBA" id="ARBA00023143"/>
    </source>
</evidence>
<dbReference type="GO" id="GO:0005198">
    <property type="term" value="F:structural molecule activity"/>
    <property type="evidence" value="ECO:0007669"/>
    <property type="project" value="UniProtKB-UniRule"/>
</dbReference>
<dbReference type="InterPro" id="IPR010930">
    <property type="entry name" value="Flg_bb/hook_C_dom"/>
</dbReference>
<dbReference type="PANTHER" id="PTHR30033">
    <property type="entry name" value="FLAGELLAR HOOK-ASSOCIATED PROTEIN 1"/>
    <property type="match status" value="1"/>
</dbReference>
<evidence type="ECO:0000256" key="2">
    <source>
        <dbReference type="ARBA" id="ARBA00004613"/>
    </source>
</evidence>
<dbReference type="RefSeq" id="WP_029909571.1">
    <property type="nucleotide sequence ID" value="NZ_AP020335.1"/>
</dbReference>
<comment type="caution">
    <text evidence="11">The sequence shown here is derived from an EMBL/GenBank/DDBJ whole genome shotgun (WGS) entry which is preliminary data.</text>
</comment>
<dbReference type="InterPro" id="IPR002371">
    <property type="entry name" value="FlgK"/>
</dbReference>
<protein>
    <recommendedName>
        <fullName evidence="4 7">Flagellar hook-associated protein 1</fullName>
        <shortName evidence="7">HAP1</shortName>
    </recommendedName>
</protein>
<evidence type="ECO:0000256" key="1">
    <source>
        <dbReference type="ARBA" id="ARBA00004365"/>
    </source>
</evidence>
<keyword evidence="6 7" id="KW-0975">Bacterial flagellum</keyword>
<feature type="domain" description="Flagellar basal body rod protein N-terminal" evidence="8">
    <location>
        <begin position="6"/>
        <end position="34"/>
    </location>
</feature>
<dbReference type="NCBIfam" id="TIGR02492">
    <property type="entry name" value="flgK_ends"/>
    <property type="match status" value="1"/>
</dbReference>
<evidence type="ECO:0000256" key="3">
    <source>
        <dbReference type="ARBA" id="ARBA00009677"/>
    </source>
</evidence>
<dbReference type="SUPFAM" id="SSF64518">
    <property type="entry name" value="Phase 1 flagellin"/>
    <property type="match status" value="1"/>
</dbReference>
<organism evidence="11 12">
    <name type="scientific">Hydrogenovibrio marinus</name>
    <dbReference type="NCBI Taxonomy" id="28885"/>
    <lineage>
        <taxon>Bacteria</taxon>
        <taxon>Pseudomonadati</taxon>
        <taxon>Pseudomonadota</taxon>
        <taxon>Gammaproteobacteria</taxon>
        <taxon>Thiotrichales</taxon>
        <taxon>Piscirickettsiaceae</taxon>
        <taxon>Hydrogenovibrio</taxon>
    </lineage>
</organism>
<evidence type="ECO:0000259" key="10">
    <source>
        <dbReference type="Pfam" id="PF22638"/>
    </source>
</evidence>
<dbReference type="Pfam" id="PF22638">
    <property type="entry name" value="FlgK_D1"/>
    <property type="match status" value="1"/>
</dbReference>
<dbReference type="InterPro" id="IPR001444">
    <property type="entry name" value="Flag_bb_rod_N"/>
</dbReference>
<dbReference type="Pfam" id="PF00460">
    <property type="entry name" value="Flg_bb_rod"/>
    <property type="match status" value="1"/>
</dbReference>
<evidence type="ECO:0000256" key="5">
    <source>
        <dbReference type="ARBA" id="ARBA00022525"/>
    </source>
</evidence>
<feature type="domain" description="Flagellar hook-associated protein FlgK helical" evidence="10">
    <location>
        <begin position="93"/>
        <end position="326"/>
    </location>
</feature>
<accession>A0A066ZNN3</accession>
<dbReference type="EMBL" id="JMIU01000001">
    <property type="protein sequence ID" value="KDN95433.1"/>
    <property type="molecule type" value="Genomic_DNA"/>
</dbReference>
<keyword evidence="12" id="KW-1185">Reference proteome</keyword>
<dbReference type="PANTHER" id="PTHR30033:SF1">
    <property type="entry name" value="FLAGELLAR HOOK-ASSOCIATED PROTEIN 1"/>
    <property type="match status" value="1"/>
</dbReference>
<dbReference type="InterPro" id="IPR053927">
    <property type="entry name" value="FlgK_helical"/>
</dbReference>
<proteinExistence type="inferred from homology"/>
<dbReference type="STRING" id="28885.EI16_03795"/>
<evidence type="ECO:0000313" key="12">
    <source>
        <dbReference type="Proteomes" id="UP000027341"/>
    </source>
</evidence>
<evidence type="ECO:0000313" key="11">
    <source>
        <dbReference type="EMBL" id="KDN95433.1"/>
    </source>
</evidence>
<dbReference type="GO" id="GO:0009424">
    <property type="term" value="C:bacterial-type flagellum hook"/>
    <property type="evidence" value="ECO:0007669"/>
    <property type="project" value="UniProtKB-UniRule"/>
</dbReference>
<evidence type="ECO:0000259" key="9">
    <source>
        <dbReference type="Pfam" id="PF06429"/>
    </source>
</evidence>
<dbReference type="GO" id="GO:0005576">
    <property type="term" value="C:extracellular region"/>
    <property type="evidence" value="ECO:0007669"/>
    <property type="project" value="UniProtKB-SubCell"/>
</dbReference>
<dbReference type="GO" id="GO:0044780">
    <property type="term" value="P:bacterial-type flagellum assembly"/>
    <property type="evidence" value="ECO:0007669"/>
    <property type="project" value="InterPro"/>
</dbReference>
<reference evidence="11 12" key="1">
    <citation type="submission" date="2014-04" db="EMBL/GenBank/DDBJ databases">
        <title>Draft genome sequence of Hydrogenovibrio marinus MH-110, a model organism for aerobic H2 metabolism.</title>
        <authorList>
            <person name="Cha H.J."/>
            <person name="Jo B.H."/>
            <person name="Hwang B.H."/>
        </authorList>
    </citation>
    <scope>NUCLEOTIDE SEQUENCE [LARGE SCALE GENOMIC DNA]</scope>
    <source>
        <strain evidence="11 12">MH-110</strain>
    </source>
</reference>
<name>A0A066ZNN3_HYDMR</name>